<comment type="caution">
    <text evidence="2">The sequence shown here is derived from an EMBL/GenBank/DDBJ whole genome shotgun (WGS) entry which is preliminary data.</text>
</comment>
<feature type="region of interest" description="Disordered" evidence="1">
    <location>
        <begin position="49"/>
        <end position="80"/>
    </location>
</feature>
<accession>A0A9N8YZI6</accession>
<feature type="compositionally biased region" description="Polar residues" evidence="1">
    <location>
        <begin position="55"/>
        <end position="64"/>
    </location>
</feature>
<dbReference type="AlphaFoldDB" id="A0A9N8YZI6"/>
<evidence type="ECO:0000313" key="3">
    <source>
        <dbReference type="Proteomes" id="UP000789831"/>
    </source>
</evidence>
<evidence type="ECO:0000313" key="2">
    <source>
        <dbReference type="EMBL" id="CAG8462873.1"/>
    </source>
</evidence>
<organism evidence="2 3">
    <name type="scientific">Ambispora gerdemannii</name>
    <dbReference type="NCBI Taxonomy" id="144530"/>
    <lineage>
        <taxon>Eukaryota</taxon>
        <taxon>Fungi</taxon>
        <taxon>Fungi incertae sedis</taxon>
        <taxon>Mucoromycota</taxon>
        <taxon>Glomeromycotina</taxon>
        <taxon>Glomeromycetes</taxon>
        <taxon>Archaeosporales</taxon>
        <taxon>Ambisporaceae</taxon>
        <taxon>Ambispora</taxon>
    </lineage>
</organism>
<evidence type="ECO:0000256" key="1">
    <source>
        <dbReference type="SAM" id="MobiDB-lite"/>
    </source>
</evidence>
<name>A0A9N8YZI6_9GLOM</name>
<dbReference type="Proteomes" id="UP000789831">
    <property type="component" value="Unassembled WGS sequence"/>
</dbReference>
<keyword evidence="3" id="KW-1185">Reference proteome</keyword>
<protein>
    <submittedName>
        <fullName evidence="2">6337_t:CDS:1</fullName>
    </submittedName>
</protein>
<gene>
    <name evidence="2" type="ORF">AGERDE_LOCUS2345</name>
</gene>
<dbReference type="EMBL" id="CAJVPL010000193">
    <property type="protein sequence ID" value="CAG8462873.1"/>
    <property type="molecule type" value="Genomic_DNA"/>
</dbReference>
<proteinExistence type="predicted"/>
<sequence length="146" mass="16913">MDINSNPYSSSKATANGRFTAELRHLGERAPESPYIKETIKRPSVKPIKQKFGAPNQNWRVSTNRNHHKNSEIVTKQRNSRRLTHGENTLTKQPELNNNIRLNTAELPPLKIELVEAAVVSETKRLYCHRDNKICHDHNFYRFLVT</sequence>
<reference evidence="2" key="1">
    <citation type="submission" date="2021-06" db="EMBL/GenBank/DDBJ databases">
        <authorList>
            <person name="Kallberg Y."/>
            <person name="Tangrot J."/>
            <person name="Rosling A."/>
        </authorList>
    </citation>
    <scope>NUCLEOTIDE SEQUENCE</scope>
    <source>
        <strain evidence="2">MT106</strain>
    </source>
</reference>